<reference evidence="11 12" key="1">
    <citation type="submission" date="2013-04" db="EMBL/GenBank/DDBJ databases">
        <title>The Genome Sequence of Parabacteroides gordonii DSM 23371.</title>
        <authorList>
            <consortium name="The Broad Institute Genomics Platform"/>
            <person name="Earl A."/>
            <person name="Ward D."/>
            <person name="Feldgarden M."/>
            <person name="Gevers D."/>
            <person name="Martens E."/>
            <person name="Sakamoto M."/>
            <person name="Benno Y."/>
            <person name="Suzuki N."/>
            <person name="Matsunaga N."/>
            <person name="Koshihara K."/>
            <person name="Seki M."/>
            <person name="Komiya H."/>
            <person name="Walker B."/>
            <person name="Young S."/>
            <person name="Zeng Q."/>
            <person name="Gargeya S."/>
            <person name="Fitzgerald M."/>
            <person name="Haas B."/>
            <person name="Abouelleil A."/>
            <person name="Allen A.W."/>
            <person name="Alvarado L."/>
            <person name="Arachchi H.M."/>
            <person name="Berlin A.M."/>
            <person name="Chapman S.B."/>
            <person name="Gainer-Dewar J."/>
            <person name="Goldberg J."/>
            <person name="Griggs A."/>
            <person name="Gujja S."/>
            <person name="Hansen M."/>
            <person name="Howarth C."/>
            <person name="Imamovic A."/>
            <person name="Ireland A."/>
            <person name="Larimer J."/>
            <person name="McCowan C."/>
            <person name="Murphy C."/>
            <person name="Pearson M."/>
            <person name="Poon T.W."/>
            <person name="Priest M."/>
            <person name="Roberts A."/>
            <person name="Saif S."/>
            <person name="Shea T."/>
            <person name="Sisk P."/>
            <person name="Sykes S."/>
            <person name="Wortman J."/>
            <person name="Nusbaum C."/>
            <person name="Birren B."/>
        </authorList>
    </citation>
    <scope>NUCLEOTIDE SEQUENCE [LARGE SCALE GENOMIC DNA]</scope>
    <source>
        <strain evidence="11 12">MS-1</strain>
    </source>
</reference>
<protein>
    <recommendedName>
        <fullName evidence="10">Polymerase nucleotidyl transferase domain-containing protein</fullName>
    </recommendedName>
</protein>
<comment type="caution">
    <text evidence="11">The sequence shown here is derived from an EMBL/GenBank/DDBJ whole genome shotgun (WGS) entry which is preliminary data.</text>
</comment>
<comment type="cofactor">
    <cofactor evidence="1">
        <name>Mg(2+)</name>
        <dbReference type="ChEBI" id="CHEBI:18420"/>
    </cofactor>
</comment>
<evidence type="ECO:0000256" key="6">
    <source>
        <dbReference type="ARBA" id="ARBA00022741"/>
    </source>
</evidence>
<keyword evidence="2" id="KW-1277">Toxin-antitoxin system</keyword>
<keyword evidence="5" id="KW-0479">Metal-binding</keyword>
<evidence type="ECO:0000256" key="3">
    <source>
        <dbReference type="ARBA" id="ARBA00022679"/>
    </source>
</evidence>
<dbReference type="AlphaFoldDB" id="A0A0F5JDZ7"/>
<dbReference type="PANTHER" id="PTHR33571:SF14">
    <property type="entry name" value="PROTEIN ADENYLYLTRANSFERASE MJ0435-RELATED"/>
    <property type="match status" value="1"/>
</dbReference>
<dbReference type="EMBL" id="AQHW01000015">
    <property type="protein sequence ID" value="KKB55730.1"/>
    <property type="molecule type" value="Genomic_DNA"/>
</dbReference>
<proteinExistence type="inferred from homology"/>
<evidence type="ECO:0000313" key="12">
    <source>
        <dbReference type="Proteomes" id="UP000033035"/>
    </source>
</evidence>
<evidence type="ECO:0000256" key="8">
    <source>
        <dbReference type="ARBA" id="ARBA00022842"/>
    </source>
</evidence>
<dbReference type="PATRIC" id="fig|1203610.3.peg.3269"/>
<evidence type="ECO:0000256" key="7">
    <source>
        <dbReference type="ARBA" id="ARBA00022840"/>
    </source>
</evidence>
<dbReference type="RefSeq" id="WP_028726185.1">
    <property type="nucleotide sequence ID" value="NZ_AUAE01000008.1"/>
</dbReference>
<keyword evidence="7" id="KW-0067">ATP-binding</keyword>
<dbReference type="PANTHER" id="PTHR33571">
    <property type="entry name" value="SSL8005 PROTEIN"/>
    <property type="match status" value="1"/>
</dbReference>
<comment type="similarity">
    <text evidence="9">Belongs to the MntA antitoxin family.</text>
</comment>
<dbReference type="InterPro" id="IPR052038">
    <property type="entry name" value="Type-VII_TA_antitoxin"/>
</dbReference>
<evidence type="ECO:0000256" key="9">
    <source>
        <dbReference type="ARBA" id="ARBA00038276"/>
    </source>
</evidence>
<keyword evidence="4" id="KW-0548">Nucleotidyltransferase</keyword>
<dbReference type="Pfam" id="PF01909">
    <property type="entry name" value="NTP_transf_2"/>
    <property type="match status" value="1"/>
</dbReference>
<dbReference type="Proteomes" id="UP000033035">
    <property type="component" value="Unassembled WGS sequence"/>
</dbReference>
<gene>
    <name evidence="11" type="ORF">HMPREF1536_03204</name>
</gene>
<evidence type="ECO:0000256" key="4">
    <source>
        <dbReference type="ARBA" id="ARBA00022695"/>
    </source>
</evidence>
<feature type="domain" description="Polymerase nucleotidyl transferase" evidence="10">
    <location>
        <begin position="20"/>
        <end position="97"/>
    </location>
</feature>
<accession>A0A0F5JDZ7</accession>
<dbReference type="SUPFAM" id="SSF81301">
    <property type="entry name" value="Nucleotidyltransferase"/>
    <property type="match status" value="1"/>
</dbReference>
<evidence type="ECO:0000256" key="2">
    <source>
        <dbReference type="ARBA" id="ARBA00022649"/>
    </source>
</evidence>
<keyword evidence="6" id="KW-0547">Nucleotide-binding</keyword>
<keyword evidence="12" id="KW-1185">Reference proteome</keyword>
<dbReference type="Gene3D" id="3.30.460.10">
    <property type="entry name" value="Beta Polymerase, domain 2"/>
    <property type="match status" value="1"/>
</dbReference>
<evidence type="ECO:0000259" key="10">
    <source>
        <dbReference type="Pfam" id="PF01909"/>
    </source>
</evidence>
<evidence type="ECO:0000256" key="1">
    <source>
        <dbReference type="ARBA" id="ARBA00001946"/>
    </source>
</evidence>
<sequence>MKSTNEYLTLLRQYMDSHAGKYGIVRMGIFGSVARGEQTENSDVDICFEAPAPNLLTLARIKFELEALLGSKVDLVRLRDRMDEYLKRNIEKEALYV</sequence>
<keyword evidence="3" id="KW-0808">Transferase</keyword>
<name>A0A0F5JDZ7_9BACT</name>
<dbReference type="CDD" id="cd05403">
    <property type="entry name" value="NT_KNTase_like"/>
    <property type="match status" value="1"/>
</dbReference>
<evidence type="ECO:0000256" key="5">
    <source>
        <dbReference type="ARBA" id="ARBA00022723"/>
    </source>
</evidence>
<dbReference type="GO" id="GO:0046872">
    <property type="term" value="F:metal ion binding"/>
    <property type="evidence" value="ECO:0007669"/>
    <property type="project" value="UniProtKB-KW"/>
</dbReference>
<dbReference type="HOGENOM" id="CLU_130257_10_3_10"/>
<dbReference type="GO" id="GO:0016779">
    <property type="term" value="F:nucleotidyltransferase activity"/>
    <property type="evidence" value="ECO:0007669"/>
    <property type="project" value="UniProtKB-KW"/>
</dbReference>
<dbReference type="GO" id="GO:0005524">
    <property type="term" value="F:ATP binding"/>
    <property type="evidence" value="ECO:0007669"/>
    <property type="project" value="UniProtKB-KW"/>
</dbReference>
<organism evidence="11 12">
    <name type="scientific">Parabacteroides gordonii MS-1 = DSM 23371</name>
    <dbReference type="NCBI Taxonomy" id="1203610"/>
    <lineage>
        <taxon>Bacteria</taxon>
        <taxon>Pseudomonadati</taxon>
        <taxon>Bacteroidota</taxon>
        <taxon>Bacteroidia</taxon>
        <taxon>Bacteroidales</taxon>
        <taxon>Tannerellaceae</taxon>
        <taxon>Parabacteroides</taxon>
    </lineage>
</organism>
<dbReference type="InterPro" id="IPR043519">
    <property type="entry name" value="NT_sf"/>
</dbReference>
<evidence type="ECO:0000313" key="11">
    <source>
        <dbReference type="EMBL" id="KKB55730.1"/>
    </source>
</evidence>
<keyword evidence="8" id="KW-0460">Magnesium</keyword>
<dbReference type="InterPro" id="IPR002934">
    <property type="entry name" value="Polymerase_NTP_transf_dom"/>
</dbReference>
<dbReference type="STRING" id="1203610.HMPREF1536_03204"/>